<keyword evidence="3" id="KW-0804">Transcription</keyword>
<evidence type="ECO:0000256" key="3">
    <source>
        <dbReference type="ARBA" id="ARBA00023163"/>
    </source>
</evidence>
<keyword evidence="1" id="KW-0805">Transcription regulation</keyword>
<keyword evidence="2" id="KW-0238">DNA-binding</keyword>
<dbReference type="Pfam" id="PF12833">
    <property type="entry name" value="HTH_18"/>
    <property type="match status" value="1"/>
</dbReference>
<gene>
    <name evidence="5" type="ORF">SAMN05444171_4739</name>
</gene>
<dbReference type="SUPFAM" id="SSF46689">
    <property type="entry name" value="Homeodomain-like"/>
    <property type="match status" value="1"/>
</dbReference>
<accession>A0A1M7C6G0</accession>
<dbReference type="EMBL" id="FNTI01000001">
    <property type="protein sequence ID" value="SED66410.1"/>
    <property type="molecule type" value="Genomic_DNA"/>
</dbReference>
<dbReference type="Proteomes" id="UP000183208">
    <property type="component" value="Unassembled WGS sequence"/>
</dbReference>
<proteinExistence type="predicted"/>
<evidence type="ECO:0000313" key="5">
    <source>
        <dbReference type="EMBL" id="SED66410.1"/>
    </source>
</evidence>
<dbReference type="Pfam" id="PF12625">
    <property type="entry name" value="Arabinose_bd"/>
    <property type="match status" value="1"/>
</dbReference>
<reference evidence="5 6" key="1">
    <citation type="submission" date="2016-10" db="EMBL/GenBank/DDBJ databases">
        <authorList>
            <person name="de Groot N.N."/>
        </authorList>
    </citation>
    <scope>NUCLEOTIDE SEQUENCE [LARGE SCALE GENOMIC DNA]</scope>
    <source>
        <strain evidence="5 6">GAS522</strain>
    </source>
</reference>
<dbReference type="OrthoDB" id="9805730at2"/>
<sequence>MTDLIRSASLTHYAEIARSVGIDPKAMLKQARLPLHCLENPDLRIAVAGVRRLLEDSAKASGAEEFGLRLAERGGFSTLGPVALVVREQATVGAAIEALARYIHIQDEAMRLEIDRRDDLVTIAMFLRGGHQRATRQSTELALGRVHRIIAMLFPEQWRPLEVHFAHAPPRRRTYHRKFFGCEVTFNSEFDAIVCHATDMNRAISTAQPMLASYVESRIREIGPRPEAWDDKVRELVRALLPGGNCTIETIAEHLGCDRRTIHRRLRECSTTFSAILDAERSDIAMRLVEDGNRPLKEIAELLGFSAQSALARWFRGRFGCSITGWRGGNRQRTVAAAARW</sequence>
<dbReference type="InterPro" id="IPR032687">
    <property type="entry name" value="AraC-type_N"/>
</dbReference>
<dbReference type="GO" id="GO:0005829">
    <property type="term" value="C:cytosol"/>
    <property type="evidence" value="ECO:0007669"/>
    <property type="project" value="TreeGrafter"/>
</dbReference>
<dbReference type="InterPro" id="IPR018060">
    <property type="entry name" value="HTH_AraC"/>
</dbReference>
<dbReference type="GO" id="GO:0000976">
    <property type="term" value="F:transcription cis-regulatory region binding"/>
    <property type="evidence" value="ECO:0007669"/>
    <property type="project" value="TreeGrafter"/>
</dbReference>
<evidence type="ECO:0000313" key="6">
    <source>
        <dbReference type="Proteomes" id="UP000183208"/>
    </source>
</evidence>
<evidence type="ECO:0000256" key="2">
    <source>
        <dbReference type="ARBA" id="ARBA00023125"/>
    </source>
</evidence>
<dbReference type="SMART" id="SM00342">
    <property type="entry name" value="HTH_ARAC"/>
    <property type="match status" value="1"/>
</dbReference>
<dbReference type="Gene3D" id="1.10.10.60">
    <property type="entry name" value="Homeodomain-like"/>
    <property type="match status" value="1"/>
</dbReference>
<evidence type="ECO:0000259" key="4">
    <source>
        <dbReference type="PROSITE" id="PS01124"/>
    </source>
</evidence>
<protein>
    <submittedName>
        <fullName evidence="5">Transcriptional regulator, AraC family</fullName>
    </submittedName>
</protein>
<dbReference type="PANTHER" id="PTHR47894:SF4">
    <property type="entry name" value="HTH-TYPE TRANSCRIPTIONAL REGULATOR GADX"/>
    <property type="match status" value="1"/>
</dbReference>
<dbReference type="InterPro" id="IPR009057">
    <property type="entry name" value="Homeodomain-like_sf"/>
</dbReference>
<organism evidence="5 6">
    <name type="scientific">Bradyrhizobium lablabi</name>
    <dbReference type="NCBI Taxonomy" id="722472"/>
    <lineage>
        <taxon>Bacteria</taxon>
        <taxon>Pseudomonadati</taxon>
        <taxon>Pseudomonadota</taxon>
        <taxon>Alphaproteobacteria</taxon>
        <taxon>Hyphomicrobiales</taxon>
        <taxon>Nitrobacteraceae</taxon>
        <taxon>Bradyrhizobium</taxon>
    </lineage>
</organism>
<name>A0A1M7C6G0_9BRAD</name>
<dbReference type="AlphaFoldDB" id="A0A1M7C6G0"/>
<dbReference type="PANTHER" id="PTHR47894">
    <property type="entry name" value="HTH-TYPE TRANSCRIPTIONAL REGULATOR GADX"/>
    <property type="match status" value="1"/>
</dbReference>
<evidence type="ECO:0000256" key="1">
    <source>
        <dbReference type="ARBA" id="ARBA00023015"/>
    </source>
</evidence>
<dbReference type="GO" id="GO:0003700">
    <property type="term" value="F:DNA-binding transcription factor activity"/>
    <property type="evidence" value="ECO:0007669"/>
    <property type="project" value="InterPro"/>
</dbReference>
<feature type="domain" description="HTH araC/xylS-type" evidence="4">
    <location>
        <begin position="231"/>
        <end position="329"/>
    </location>
</feature>
<dbReference type="PROSITE" id="PS01124">
    <property type="entry name" value="HTH_ARAC_FAMILY_2"/>
    <property type="match status" value="1"/>
</dbReference>
<dbReference type="RefSeq" id="WP_074824109.1">
    <property type="nucleotide sequence ID" value="NZ_FNTI01000001.1"/>
</dbReference>